<sequence>MAIEAWYMDESSEDKRLPHHRSPNEPVSLDQLAELGVLYWHLNPRDCENDEELKKIRETRGYSYMVQHSFIHAIAFFFFWSVIITTAI</sequence>
<dbReference type="GO" id="GO:0010309">
    <property type="term" value="F:acireductone dioxygenase [iron(II)-requiring] activity"/>
    <property type="evidence" value="ECO:0007669"/>
    <property type="project" value="InterPro"/>
</dbReference>
<accession>A0A2P2IM66</accession>
<organism evidence="3">
    <name type="scientific">Rhizophora mucronata</name>
    <name type="common">Asiatic mangrove</name>
    <dbReference type="NCBI Taxonomy" id="61149"/>
    <lineage>
        <taxon>Eukaryota</taxon>
        <taxon>Viridiplantae</taxon>
        <taxon>Streptophyta</taxon>
        <taxon>Embryophyta</taxon>
        <taxon>Tracheophyta</taxon>
        <taxon>Spermatophyta</taxon>
        <taxon>Magnoliopsida</taxon>
        <taxon>eudicotyledons</taxon>
        <taxon>Gunneridae</taxon>
        <taxon>Pentapetalae</taxon>
        <taxon>rosids</taxon>
        <taxon>fabids</taxon>
        <taxon>Malpighiales</taxon>
        <taxon>Rhizophoraceae</taxon>
        <taxon>Rhizophora</taxon>
    </lineage>
</organism>
<feature type="region of interest" description="Disordered" evidence="1">
    <location>
        <begin position="1"/>
        <end position="23"/>
    </location>
</feature>
<keyword evidence="2" id="KW-0472">Membrane</keyword>
<dbReference type="InterPro" id="IPR014710">
    <property type="entry name" value="RmlC-like_jellyroll"/>
</dbReference>
<dbReference type="GO" id="GO:0006555">
    <property type="term" value="P:methionine metabolic process"/>
    <property type="evidence" value="ECO:0007669"/>
    <property type="project" value="TreeGrafter"/>
</dbReference>
<dbReference type="Pfam" id="PF03079">
    <property type="entry name" value="ARD"/>
    <property type="match status" value="1"/>
</dbReference>
<evidence type="ECO:0000256" key="1">
    <source>
        <dbReference type="SAM" id="MobiDB-lite"/>
    </source>
</evidence>
<keyword evidence="2" id="KW-0812">Transmembrane</keyword>
<reference evidence="3" key="1">
    <citation type="submission" date="2018-02" db="EMBL/GenBank/DDBJ databases">
        <title>Rhizophora mucronata_Transcriptome.</title>
        <authorList>
            <person name="Meera S.P."/>
            <person name="Sreeshan A."/>
            <person name="Augustine A."/>
        </authorList>
    </citation>
    <scope>NUCLEOTIDE SEQUENCE</scope>
    <source>
        <tissue evidence="3">Leaf</tissue>
    </source>
</reference>
<dbReference type="SUPFAM" id="SSF51182">
    <property type="entry name" value="RmlC-like cupins"/>
    <property type="match status" value="1"/>
</dbReference>
<dbReference type="AlphaFoldDB" id="A0A2P2IM66"/>
<dbReference type="PANTHER" id="PTHR23418:SF4">
    <property type="entry name" value="ACIREDUCTONE DIOXYGENASE 4"/>
    <property type="match status" value="1"/>
</dbReference>
<feature type="transmembrane region" description="Helical" evidence="2">
    <location>
        <begin position="64"/>
        <end position="84"/>
    </location>
</feature>
<evidence type="ECO:0000313" key="3">
    <source>
        <dbReference type="EMBL" id="MBW82347.1"/>
    </source>
</evidence>
<dbReference type="PANTHER" id="PTHR23418">
    <property type="entry name" value="ACIREDUCTONE DIOXYGENASE"/>
    <property type="match status" value="1"/>
</dbReference>
<keyword evidence="2" id="KW-1133">Transmembrane helix</keyword>
<dbReference type="InterPro" id="IPR011051">
    <property type="entry name" value="RmlC_Cupin_sf"/>
</dbReference>
<dbReference type="Gene3D" id="2.60.120.10">
    <property type="entry name" value="Jelly Rolls"/>
    <property type="match status" value="1"/>
</dbReference>
<protein>
    <submittedName>
        <fullName evidence="3">Uncharacterized protein MANES_03G173600</fullName>
    </submittedName>
</protein>
<proteinExistence type="predicted"/>
<evidence type="ECO:0000256" key="2">
    <source>
        <dbReference type="SAM" id="Phobius"/>
    </source>
</evidence>
<dbReference type="InterPro" id="IPR004313">
    <property type="entry name" value="ARD"/>
</dbReference>
<name>A0A2P2IM66_RHIMU</name>
<dbReference type="EMBL" id="GGEC01001864">
    <property type="protein sequence ID" value="MBW82347.1"/>
    <property type="molecule type" value="Transcribed_RNA"/>
</dbReference>